<dbReference type="AlphaFoldDB" id="A0A918FA61"/>
<name>A0A918FA61_9DEIO</name>
<dbReference type="Proteomes" id="UP000603865">
    <property type="component" value="Unassembled WGS sequence"/>
</dbReference>
<dbReference type="GO" id="GO:0003677">
    <property type="term" value="F:DNA binding"/>
    <property type="evidence" value="ECO:0007669"/>
    <property type="project" value="InterPro"/>
</dbReference>
<feature type="domain" description="Resolvase/invertase-type recombinase catalytic" evidence="1">
    <location>
        <begin position="1"/>
        <end position="28"/>
    </location>
</feature>
<protein>
    <recommendedName>
        <fullName evidence="1">Resolvase/invertase-type recombinase catalytic domain-containing protein</fullName>
    </recommendedName>
</protein>
<proteinExistence type="predicted"/>
<dbReference type="InterPro" id="IPR006119">
    <property type="entry name" value="Resolv_N"/>
</dbReference>
<reference evidence="2" key="1">
    <citation type="journal article" date="2014" name="Int. J. Syst. Evol. Microbiol.">
        <title>Complete genome sequence of Corynebacterium casei LMG S-19264T (=DSM 44701T), isolated from a smear-ripened cheese.</title>
        <authorList>
            <consortium name="US DOE Joint Genome Institute (JGI-PGF)"/>
            <person name="Walter F."/>
            <person name="Albersmeier A."/>
            <person name="Kalinowski J."/>
            <person name="Ruckert C."/>
        </authorList>
    </citation>
    <scope>NUCLEOTIDE SEQUENCE</scope>
    <source>
        <strain evidence="2">JCM 31311</strain>
    </source>
</reference>
<comment type="caution">
    <text evidence="2">The sequence shown here is derived from an EMBL/GenBank/DDBJ whole genome shotgun (WGS) entry which is preliminary data.</text>
</comment>
<dbReference type="PROSITE" id="PS51736">
    <property type="entry name" value="RECOMBINASES_3"/>
    <property type="match status" value="1"/>
</dbReference>
<dbReference type="GO" id="GO:0000150">
    <property type="term" value="F:DNA strand exchange activity"/>
    <property type="evidence" value="ECO:0007669"/>
    <property type="project" value="InterPro"/>
</dbReference>
<dbReference type="RefSeq" id="WP_189092219.1">
    <property type="nucleotide sequence ID" value="NZ_BMQL01000031.1"/>
</dbReference>
<organism evidence="2 3">
    <name type="scientific">Deinococcus ruber</name>
    <dbReference type="NCBI Taxonomy" id="1848197"/>
    <lineage>
        <taxon>Bacteria</taxon>
        <taxon>Thermotogati</taxon>
        <taxon>Deinococcota</taxon>
        <taxon>Deinococci</taxon>
        <taxon>Deinococcales</taxon>
        <taxon>Deinococcaceae</taxon>
        <taxon>Deinococcus</taxon>
    </lineage>
</organism>
<accession>A0A918FA61</accession>
<dbReference type="EMBL" id="BMQL01000031">
    <property type="protein sequence ID" value="GGR23675.1"/>
    <property type="molecule type" value="Genomic_DNA"/>
</dbReference>
<evidence type="ECO:0000259" key="1">
    <source>
        <dbReference type="PROSITE" id="PS51736"/>
    </source>
</evidence>
<reference evidence="2" key="2">
    <citation type="submission" date="2020-09" db="EMBL/GenBank/DDBJ databases">
        <authorList>
            <person name="Sun Q."/>
            <person name="Ohkuma M."/>
        </authorList>
    </citation>
    <scope>NUCLEOTIDE SEQUENCE</scope>
    <source>
        <strain evidence="2">JCM 31311</strain>
    </source>
</reference>
<keyword evidence="3" id="KW-1185">Reference proteome</keyword>
<evidence type="ECO:0000313" key="3">
    <source>
        <dbReference type="Proteomes" id="UP000603865"/>
    </source>
</evidence>
<sequence>MLQLFGEFEWEMIRERTRVGLKTARVQGQGGGRQSIFSSQRLAELVRSVQEARCNTAAPARWSQIHLTTASRLMVPQTYR</sequence>
<gene>
    <name evidence="2" type="ORF">GCM10008957_39440</name>
</gene>
<evidence type="ECO:0000313" key="2">
    <source>
        <dbReference type="EMBL" id="GGR23675.1"/>
    </source>
</evidence>